<name>A0A9D5JYF4_9BACT</name>
<sequence length="86" mass="10077">MELPITIEVWQKEKWFVAKCSELDFISQGKTREEAKQHLLEVIEIQCEEMSAMGTLDDYLGECGYRTQDGQLTQQAEKYFELLKQV</sequence>
<dbReference type="Gene3D" id="3.30.160.250">
    <property type="match status" value="1"/>
</dbReference>
<organism evidence="1 2">
    <name type="scientific">candidate division KSB3 bacterium</name>
    <dbReference type="NCBI Taxonomy" id="2044937"/>
    <lineage>
        <taxon>Bacteria</taxon>
        <taxon>candidate division KSB3</taxon>
    </lineage>
</organism>
<dbReference type="SUPFAM" id="SSF143100">
    <property type="entry name" value="TTHA1013/TTHA0281-like"/>
    <property type="match status" value="1"/>
</dbReference>
<comment type="caution">
    <text evidence="1">The sequence shown here is derived from an EMBL/GenBank/DDBJ whole genome shotgun (WGS) entry which is preliminary data.</text>
</comment>
<evidence type="ECO:0000313" key="1">
    <source>
        <dbReference type="EMBL" id="MBD3326524.1"/>
    </source>
</evidence>
<gene>
    <name evidence="1" type="ORF">GF339_18210</name>
</gene>
<reference evidence="1" key="1">
    <citation type="submission" date="2019-11" db="EMBL/GenBank/DDBJ databases">
        <title>Microbial mats filling the niche in hypersaline microbial mats.</title>
        <authorList>
            <person name="Wong H.L."/>
            <person name="Macleod F.I."/>
            <person name="White R.A. III"/>
            <person name="Burns B.P."/>
        </authorList>
    </citation>
    <scope>NUCLEOTIDE SEQUENCE</scope>
    <source>
        <strain evidence="1">Rbin_158</strain>
    </source>
</reference>
<protein>
    <recommendedName>
        <fullName evidence="3">HicB family protein</fullName>
    </recommendedName>
</protein>
<proteinExistence type="predicted"/>
<dbReference type="InterPro" id="IPR035069">
    <property type="entry name" value="TTHA1013/TTHA0281-like"/>
</dbReference>
<evidence type="ECO:0008006" key="3">
    <source>
        <dbReference type="Google" id="ProtNLM"/>
    </source>
</evidence>
<dbReference type="EMBL" id="WJJP01000593">
    <property type="protein sequence ID" value="MBD3326524.1"/>
    <property type="molecule type" value="Genomic_DNA"/>
</dbReference>
<evidence type="ECO:0000313" key="2">
    <source>
        <dbReference type="Proteomes" id="UP000649604"/>
    </source>
</evidence>
<dbReference type="AlphaFoldDB" id="A0A9D5JYF4"/>
<accession>A0A9D5JYF4</accession>
<dbReference type="Proteomes" id="UP000649604">
    <property type="component" value="Unassembled WGS sequence"/>
</dbReference>